<proteinExistence type="predicted"/>
<sequence>MLEDMERPFILGAQSVDPKLPSIAQWGASSRFGLDSLDTIEGKLWKDWRFSLEMLGVSWVIPIIEESVIKDDVSHAVNEIISKS</sequence>
<organism evidence="1">
    <name type="scientific">Pseudoalteromonas sp. SD03</name>
    <dbReference type="NCBI Taxonomy" id="3231719"/>
    <lineage>
        <taxon>Bacteria</taxon>
        <taxon>Pseudomonadati</taxon>
        <taxon>Pseudomonadota</taxon>
        <taxon>Gammaproteobacteria</taxon>
        <taxon>Alteromonadales</taxon>
        <taxon>Pseudoalteromonadaceae</taxon>
        <taxon>Pseudoalteromonas</taxon>
    </lineage>
</organism>
<reference evidence="1" key="1">
    <citation type="submission" date="2024-07" db="EMBL/GenBank/DDBJ databases">
        <authorList>
            <person name="Jiang Y."/>
            <person name="Qin Q."/>
        </authorList>
    </citation>
    <scope>NUCLEOTIDE SEQUENCE</scope>
    <source>
        <strain evidence="1">SD03</strain>
    </source>
</reference>
<dbReference type="RefSeq" id="WP_013463214.1">
    <property type="nucleotide sequence ID" value="NZ_CP162515.1"/>
</dbReference>
<dbReference type="EMBL" id="CP162515">
    <property type="protein sequence ID" value="XDH89595.1"/>
    <property type="molecule type" value="Genomic_DNA"/>
</dbReference>
<dbReference type="AlphaFoldDB" id="A0AB39AWI7"/>
<gene>
    <name evidence="1" type="ORF">ABZP26_16855</name>
</gene>
<protein>
    <submittedName>
        <fullName evidence="1">Uncharacterized protein</fullName>
    </submittedName>
</protein>
<evidence type="ECO:0000313" key="1">
    <source>
        <dbReference type="EMBL" id="XDH89595.1"/>
    </source>
</evidence>
<accession>A0AB39AWI7</accession>
<name>A0AB39AWI7_9GAMM</name>